<dbReference type="EMBL" id="CP100390">
    <property type="protein sequence ID" value="UZE97085.1"/>
    <property type="molecule type" value="Genomic_DNA"/>
</dbReference>
<dbReference type="InterPro" id="IPR029039">
    <property type="entry name" value="Flavoprotein-like_sf"/>
</dbReference>
<evidence type="ECO:0000259" key="8">
    <source>
        <dbReference type="PROSITE" id="PS50902"/>
    </source>
</evidence>
<name>A0ABY6N4N7_9ALTE</name>
<organism evidence="9 10">
    <name type="scientific">Alkalimarinus alittae</name>
    <dbReference type="NCBI Taxonomy" id="2961619"/>
    <lineage>
        <taxon>Bacteria</taxon>
        <taxon>Pseudomonadati</taxon>
        <taxon>Pseudomonadota</taxon>
        <taxon>Gammaproteobacteria</taxon>
        <taxon>Alteromonadales</taxon>
        <taxon>Alteromonadaceae</taxon>
        <taxon>Alkalimarinus</taxon>
    </lineage>
</organism>
<evidence type="ECO:0000256" key="3">
    <source>
        <dbReference type="ARBA" id="ARBA00022448"/>
    </source>
</evidence>
<evidence type="ECO:0000256" key="4">
    <source>
        <dbReference type="ARBA" id="ARBA00022630"/>
    </source>
</evidence>
<keyword evidence="3 7" id="KW-0813">Transport</keyword>
<dbReference type="InterPro" id="IPR050619">
    <property type="entry name" value="Flavodoxin"/>
</dbReference>
<dbReference type="PROSITE" id="PS50902">
    <property type="entry name" value="FLAVODOXIN_LIKE"/>
    <property type="match status" value="1"/>
</dbReference>
<sequence length="184" mass="20410">MRELSNVNIGLIYGTDTNNTEEIGERISTVLQSHGCTVEIINVTEASADTLNDFGFLIMGIPTWDFGGIQEDWEDFEEVLLASDLTNKTVALYGLGDQFGYGDYFVDAMGWLHKHVVNIGGNVIGSWSTDGYEFEESLAANEDKTMFVGLAIDEDQQFELTDTRIAGWVEQILSEYSETVNLVA</sequence>
<accession>A0ABY6N4N7</accession>
<evidence type="ECO:0000256" key="2">
    <source>
        <dbReference type="ARBA" id="ARBA00005267"/>
    </source>
</evidence>
<dbReference type="Pfam" id="PF00258">
    <property type="entry name" value="Flavodoxin_1"/>
    <property type="match status" value="1"/>
</dbReference>
<dbReference type="PANTHER" id="PTHR42809">
    <property type="entry name" value="FLAVODOXIN 2"/>
    <property type="match status" value="1"/>
</dbReference>
<evidence type="ECO:0000313" key="10">
    <source>
        <dbReference type="Proteomes" id="UP001163739"/>
    </source>
</evidence>
<comment type="similarity">
    <text evidence="2 7">Belongs to the flavodoxin family.</text>
</comment>
<comment type="cofactor">
    <cofactor evidence="1 7">
        <name>FMN</name>
        <dbReference type="ChEBI" id="CHEBI:58210"/>
    </cofactor>
</comment>
<keyword evidence="4 7" id="KW-0285">Flavoprotein</keyword>
<evidence type="ECO:0000256" key="1">
    <source>
        <dbReference type="ARBA" id="ARBA00001917"/>
    </source>
</evidence>
<dbReference type="RefSeq" id="WP_265048566.1">
    <property type="nucleotide sequence ID" value="NZ_CP100390.1"/>
</dbReference>
<dbReference type="PANTHER" id="PTHR42809:SF1">
    <property type="entry name" value="FLAVODOXIN 1"/>
    <property type="match status" value="1"/>
</dbReference>
<dbReference type="Proteomes" id="UP001163739">
    <property type="component" value="Chromosome"/>
</dbReference>
<dbReference type="SUPFAM" id="SSF52218">
    <property type="entry name" value="Flavoproteins"/>
    <property type="match status" value="1"/>
</dbReference>
<evidence type="ECO:0000256" key="5">
    <source>
        <dbReference type="ARBA" id="ARBA00022643"/>
    </source>
</evidence>
<proteinExistence type="inferred from homology"/>
<gene>
    <name evidence="9" type="ORF">NKI27_04865</name>
</gene>
<dbReference type="NCBIfam" id="TIGR01752">
    <property type="entry name" value="flav_long"/>
    <property type="match status" value="1"/>
</dbReference>
<protein>
    <recommendedName>
        <fullName evidence="7">Flavodoxin</fullName>
    </recommendedName>
</protein>
<dbReference type="Gene3D" id="3.40.50.360">
    <property type="match status" value="1"/>
</dbReference>
<evidence type="ECO:0000256" key="6">
    <source>
        <dbReference type="ARBA" id="ARBA00022982"/>
    </source>
</evidence>
<dbReference type="InterPro" id="IPR010086">
    <property type="entry name" value="Flavodoxin_lc"/>
</dbReference>
<evidence type="ECO:0000313" key="9">
    <source>
        <dbReference type="EMBL" id="UZE97085.1"/>
    </source>
</evidence>
<comment type="function">
    <text evidence="7">Low-potential electron donor to a number of redox enzymes.</text>
</comment>
<reference evidence="9" key="1">
    <citation type="submission" date="2022-06" db="EMBL/GenBank/DDBJ databases">
        <title>Alkalimarinus sp. nov., isolated from gut of a Alitta virens.</title>
        <authorList>
            <person name="Yang A.I."/>
            <person name="Shin N.-R."/>
        </authorList>
    </citation>
    <scope>NUCLEOTIDE SEQUENCE</scope>
    <source>
        <strain evidence="9">A2M4</strain>
    </source>
</reference>
<dbReference type="PIRSF" id="PIRSF038996">
    <property type="entry name" value="FldA"/>
    <property type="match status" value="1"/>
</dbReference>
<dbReference type="InterPro" id="IPR008254">
    <property type="entry name" value="Flavodoxin/NO_synth"/>
</dbReference>
<keyword evidence="10" id="KW-1185">Reference proteome</keyword>
<keyword evidence="5 7" id="KW-0288">FMN</keyword>
<feature type="domain" description="Flavodoxin-like" evidence="8">
    <location>
        <begin position="9"/>
        <end position="173"/>
    </location>
</feature>
<evidence type="ECO:0000256" key="7">
    <source>
        <dbReference type="PIRNR" id="PIRNR038996"/>
    </source>
</evidence>
<keyword evidence="6 7" id="KW-0249">Electron transport</keyword>